<reference evidence="3 4" key="1">
    <citation type="submission" date="2020-08" db="EMBL/GenBank/DDBJ databases">
        <title>Sequencing the genomes of 1000 actinobacteria strains.</title>
        <authorList>
            <person name="Klenk H.-P."/>
        </authorList>
    </citation>
    <scope>NUCLEOTIDE SEQUENCE [LARGE SCALE GENOMIC DNA]</scope>
    <source>
        <strain evidence="3 4">DSM 45823</strain>
    </source>
</reference>
<organism evidence="3 4">
    <name type="scientific">Thermomonospora cellulosilytica</name>
    <dbReference type="NCBI Taxonomy" id="1411118"/>
    <lineage>
        <taxon>Bacteria</taxon>
        <taxon>Bacillati</taxon>
        <taxon>Actinomycetota</taxon>
        <taxon>Actinomycetes</taxon>
        <taxon>Streptosporangiales</taxon>
        <taxon>Thermomonosporaceae</taxon>
        <taxon>Thermomonospora</taxon>
    </lineage>
</organism>
<sequence length="156" mass="16721">MTTAGFGRELLATAAAAGLARTYVDVQLRKLGCAEAVHDAQLVATELVANAIAECRWGGTIRIFLGQRPRGLVFGVWDPGPRMPRRGPMPELTLGTLDLDPAGFDRNGGRGLAVVAALTRDLWVERSRPGGKWVCALLDVTARPEPRPVDVHGSEI</sequence>
<dbReference type="AlphaFoldDB" id="A0A7W3N5J0"/>
<dbReference type="CDD" id="cd16936">
    <property type="entry name" value="HATPase_RsbW-like"/>
    <property type="match status" value="1"/>
</dbReference>
<keyword evidence="1" id="KW-0418">Kinase</keyword>
<comment type="caution">
    <text evidence="3">The sequence shown here is derived from an EMBL/GenBank/DDBJ whole genome shotgun (WGS) entry which is preliminary data.</text>
</comment>
<keyword evidence="4" id="KW-1185">Reference proteome</keyword>
<dbReference type="InterPro" id="IPR036890">
    <property type="entry name" value="HATPase_C_sf"/>
</dbReference>
<keyword evidence="1" id="KW-0723">Serine/threonine-protein kinase</keyword>
<evidence type="ECO:0000313" key="3">
    <source>
        <dbReference type="EMBL" id="MBA9007929.1"/>
    </source>
</evidence>
<evidence type="ECO:0000259" key="2">
    <source>
        <dbReference type="Pfam" id="PF13581"/>
    </source>
</evidence>
<dbReference type="EMBL" id="JACJII010000001">
    <property type="protein sequence ID" value="MBA9007929.1"/>
    <property type="molecule type" value="Genomic_DNA"/>
</dbReference>
<dbReference type="RefSeq" id="WP_182708332.1">
    <property type="nucleotide sequence ID" value="NZ_JACJII010000001.1"/>
</dbReference>
<dbReference type="Proteomes" id="UP000539313">
    <property type="component" value="Unassembled WGS sequence"/>
</dbReference>
<dbReference type="InterPro" id="IPR003594">
    <property type="entry name" value="HATPase_dom"/>
</dbReference>
<feature type="domain" description="Histidine kinase/HSP90-like ATPase" evidence="2">
    <location>
        <begin position="13"/>
        <end position="135"/>
    </location>
</feature>
<dbReference type="GO" id="GO:0004674">
    <property type="term" value="F:protein serine/threonine kinase activity"/>
    <property type="evidence" value="ECO:0007669"/>
    <property type="project" value="UniProtKB-KW"/>
</dbReference>
<keyword evidence="1" id="KW-0808">Transferase</keyword>
<dbReference type="Pfam" id="PF13581">
    <property type="entry name" value="HATPase_c_2"/>
    <property type="match status" value="1"/>
</dbReference>
<dbReference type="InterPro" id="IPR050267">
    <property type="entry name" value="Anti-sigma-factor_SerPK"/>
</dbReference>
<dbReference type="Gene3D" id="3.30.565.10">
    <property type="entry name" value="Histidine kinase-like ATPase, C-terminal domain"/>
    <property type="match status" value="1"/>
</dbReference>
<dbReference type="SUPFAM" id="SSF55874">
    <property type="entry name" value="ATPase domain of HSP90 chaperone/DNA topoisomerase II/histidine kinase"/>
    <property type="match status" value="1"/>
</dbReference>
<dbReference type="PANTHER" id="PTHR35526">
    <property type="entry name" value="ANTI-SIGMA-F FACTOR RSBW-RELATED"/>
    <property type="match status" value="1"/>
</dbReference>
<name>A0A7W3N5J0_9ACTN</name>
<evidence type="ECO:0000313" key="4">
    <source>
        <dbReference type="Proteomes" id="UP000539313"/>
    </source>
</evidence>
<gene>
    <name evidence="3" type="ORF">HNR21_006811</name>
</gene>
<protein>
    <submittedName>
        <fullName evidence="3">Anti-sigma regulatory factor (Ser/Thr protein kinase)</fullName>
    </submittedName>
</protein>
<evidence type="ECO:0000256" key="1">
    <source>
        <dbReference type="ARBA" id="ARBA00022527"/>
    </source>
</evidence>
<accession>A0A7W3N5J0</accession>
<proteinExistence type="predicted"/>
<dbReference type="PANTHER" id="PTHR35526:SF3">
    <property type="entry name" value="ANTI-SIGMA-F FACTOR RSBW"/>
    <property type="match status" value="1"/>
</dbReference>